<evidence type="ECO:0000313" key="1">
    <source>
        <dbReference type="EMBL" id="SES35049.1"/>
    </source>
</evidence>
<organism evidence="1 2">
    <name type="scientific">Lentzea xinjiangensis</name>
    <dbReference type="NCBI Taxonomy" id="402600"/>
    <lineage>
        <taxon>Bacteria</taxon>
        <taxon>Bacillati</taxon>
        <taxon>Actinomycetota</taxon>
        <taxon>Actinomycetes</taxon>
        <taxon>Pseudonocardiales</taxon>
        <taxon>Pseudonocardiaceae</taxon>
        <taxon>Lentzea</taxon>
    </lineage>
</organism>
<keyword evidence="2" id="KW-1185">Reference proteome</keyword>
<dbReference type="Gene3D" id="3.30.1780.10">
    <property type="entry name" value="ornithine cyclodeaminase, domain 1"/>
    <property type="match status" value="1"/>
</dbReference>
<dbReference type="PIRSF" id="PIRSF001439">
    <property type="entry name" value="CryM"/>
    <property type="match status" value="1"/>
</dbReference>
<gene>
    <name evidence="1" type="ORF">SAMN05216188_13717</name>
</gene>
<dbReference type="STRING" id="402600.SAMN05216188_13717"/>
<dbReference type="AlphaFoldDB" id="A0A1H9WMQ4"/>
<dbReference type="Pfam" id="PF02423">
    <property type="entry name" value="OCD_Mu_crystall"/>
    <property type="match status" value="1"/>
</dbReference>
<dbReference type="SUPFAM" id="SSF51735">
    <property type="entry name" value="NAD(P)-binding Rossmann-fold domains"/>
    <property type="match status" value="1"/>
</dbReference>
<proteinExistence type="predicted"/>
<dbReference type="RefSeq" id="WP_089962097.1">
    <property type="nucleotide sequence ID" value="NZ_FOFR01000037.1"/>
</dbReference>
<dbReference type="EMBL" id="FOFR01000037">
    <property type="protein sequence ID" value="SES35049.1"/>
    <property type="molecule type" value="Genomic_DNA"/>
</dbReference>
<reference evidence="2" key="1">
    <citation type="submission" date="2016-10" db="EMBL/GenBank/DDBJ databases">
        <authorList>
            <person name="Varghese N."/>
            <person name="Submissions S."/>
        </authorList>
    </citation>
    <scope>NUCLEOTIDE SEQUENCE [LARGE SCALE GENOMIC DNA]</scope>
    <source>
        <strain evidence="2">CGMCC 4.3525</strain>
    </source>
</reference>
<sequence length="343" mass="36263">MRDPIRYLTEAQTRQACDLLDPLAVIREVLVRHAKHEVVLPAEAYLGWTTPAGASARSINMPAMVLGREPAAGTKVINASLDNVDHGLPRASGLTMVFDVHTGRITCLMAAAHVSALRTAAVSVASAAELLRPGARTAAVIGSGVIAESHVRLLAERLDGIAELAVFDQVPARAAAFVERLRPHLDAHGVHAVVAGSARAAVDGADLVMPCTTTTTPYIEMSWLRQGAVVVNVSLDDVGPDVVAGCDLLLVDDWSLVRDDTHRLLGRMHRAGELTGPDEVPRQGVPAVHGELGEVFAGVSPGRVADDQTILVNPFGMAVEDVALAGEVFRVARELDLGTLLDR</sequence>
<dbReference type="PANTHER" id="PTHR13812">
    <property type="entry name" value="KETIMINE REDUCTASE MU-CRYSTALLIN"/>
    <property type="match status" value="1"/>
</dbReference>
<dbReference type="PANTHER" id="PTHR13812:SF19">
    <property type="entry name" value="KETIMINE REDUCTASE MU-CRYSTALLIN"/>
    <property type="match status" value="1"/>
</dbReference>
<protein>
    <submittedName>
        <fullName evidence="1">Ornithine cyclodeaminase</fullName>
    </submittedName>
</protein>
<dbReference type="Proteomes" id="UP000199352">
    <property type="component" value="Unassembled WGS sequence"/>
</dbReference>
<name>A0A1H9WMQ4_9PSEU</name>
<evidence type="ECO:0000313" key="2">
    <source>
        <dbReference type="Proteomes" id="UP000199352"/>
    </source>
</evidence>
<dbReference type="InterPro" id="IPR036291">
    <property type="entry name" value="NAD(P)-bd_dom_sf"/>
</dbReference>
<dbReference type="InterPro" id="IPR003462">
    <property type="entry name" value="ODC_Mu_crystall"/>
</dbReference>
<dbReference type="InterPro" id="IPR023401">
    <property type="entry name" value="ODC_N"/>
</dbReference>
<dbReference type="OrthoDB" id="3396397at2"/>
<dbReference type="Gene3D" id="3.40.50.720">
    <property type="entry name" value="NAD(P)-binding Rossmann-like Domain"/>
    <property type="match status" value="1"/>
</dbReference>
<accession>A0A1H9WMQ4</accession>
<dbReference type="GO" id="GO:0005737">
    <property type="term" value="C:cytoplasm"/>
    <property type="evidence" value="ECO:0007669"/>
    <property type="project" value="TreeGrafter"/>
</dbReference>